<dbReference type="CDD" id="cd06225">
    <property type="entry name" value="HAMP"/>
    <property type="match status" value="1"/>
</dbReference>
<dbReference type="InterPro" id="IPR036890">
    <property type="entry name" value="HATPase_C_sf"/>
</dbReference>
<evidence type="ECO:0000256" key="7">
    <source>
        <dbReference type="ARBA" id="ARBA00023136"/>
    </source>
</evidence>
<keyword evidence="2" id="KW-1003">Cell membrane</keyword>
<dbReference type="RefSeq" id="WP_188990080.1">
    <property type="nucleotide sequence ID" value="NZ_BMHP01000001.1"/>
</dbReference>
<reference evidence="10" key="1">
    <citation type="journal article" date="2014" name="Int. J. Syst. Evol. Microbiol.">
        <title>Complete genome sequence of Corynebacterium casei LMG S-19264T (=DSM 44701T), isolated from a smear-ripened cheese.</title>
        <authorList>
            <consortium name="US DOE Joint Genome Institute (JGI-PGF)"/>
            <person name="Walter F."/>
            <person name="Albersmeier A."/>
            <person name="Kalinowski J."/>
            <person name="Ruckert C."/>
        </authorList>
    </citation>
    <scope>NUCLEOTIDE SEQUENCE</scope>
    <source>
        <strain evidence="10">CGMCC 1.15178</strain>
    </source>
</reference>
<keyword evidence="4" id="KW-0808">Transferase</keyword>
<dbReference type="Pfam" id="PF06580">
    <property type="entry name" value="His_kinase"/>
    <property type="match status" value="1"/>
</dbReference>
<feature type="domain" description="HAMP" evidence="9">
    <location>
        <begin position="312"/>
        <end position="364"/>
    </location>
</feature>
<accession>A0A916YRF7</accession>
<comment type="subcellular location">
    <subcellularLocation>
        <location evidence="1">Cell membrane</location>
        <topology evidence="1">Multi-pass membrane protein</topology>
    </subcellularLocation>
</comment>
<reference evidence="10" key="2">
    <citation type="submission" date="2020-09" db="EMBL/GenBank/DDBJ databases">
        <authorList>
            <person name="Sun Q."/>
            <person name="Zhou Y."/>
        </authorList>
    </citation>
    <scope>NUCLEOTIDE SEQUENCE</scope>
    <source>
        <strain evidence="10">CGMCC 1.15178</strain>
    </source>
</reference>
<comment type="caution">
    <text evidence="10">The sequence shown here is derived from an EMBL/GenBank/DDBJ whole genome shotgun (WGS) entry which is preliminary data.</text>
</comment>
<keyword evidence="10" id="KW-0418">Kinase</keyword>
<dbReference type="SUPFAM" id="SSF158472">
    <property type="entry name" value="HAMP domain-like"/>
    <property type="match status" value="1"/>
</dbReference>
<dbReference type="Gene3D" id="3.30.565.10">
    <property type="entry name" value="Histidine kinase-like ATPase, C-terminal domain"/>
    <property type="match status" value="1"/>
</dbReference>
<keyword evidence="6 8" id="KW-1133">Transmembrane helix</keyword>
<evidence type="ECO:0000256" key="6">
    <source>
        <dbReference type="ARBA" id="ARBA00022989"/>
    </source>
</evidence>
<evidence type="ECO:0000256" key="2">
    <source>
        <dbReference type="ARBA" id="ARBA00022475"/>
    </source>
</evidence>
<dbReference type="InterPro" id="IPR010559">
    <property type="entry name" value="Sig_transdc_His_kin_internal"/>
</dbReference>
<feature type="transmembrane region" description="Helical" evidence="8">
    <location>
        <begin position="288"/>
        <end position="314"/>
    </location>
</feature>
<gene>
    <name evidence="10" type="ORF">GCM10010911_12250</name>
</gene>
<dbReference type="Proteomes" id="UP000612456">
    <property type="component" value="Unassembled WGS sequence"/>
</dbReference>
<evidence type="ECO:0000256" key="5">
    <source>
        <dbReference type="ARBA" id="ARBA00022692"/>
    </source>
</evidence>
<dbReference type="PANTHER" id="PTHR34220:SF7">
    <property type="entry name" value="SENSOR HISTIDINE KINASE YPDA"/>
    <property type="match status" value="1"/>
</dbReference>
<dbReference type="EMBL" id="BMHP01000001">
    <property type="protein sequence ID" value="GGD56086.1"/>
    <property type="molecule type" value="Genomic_DNA"/>
</dbReference>
<sequence>MRHIGLRTKLIAGFIVLVLLPLLLGGLTASTYISRELNGQVTKITAERLHQVNMNIERELLSMSKITNFIRIDDNIPKALESPLTSERDMLHWVHLMDQKFMQISTMAVNEPLYISLLDFNGHMYSNWTQSRQSLDAVRSSNWFKQTLEQDGYPVWSLNQDNYMVAGGQGLITQSMVIKDQYLKKQLGVLVVSQPVDPYLNILQTQDPSLNSIGFIVDESGRILGEDIPRLQQLYPSIEPALISGSKSTDTMLNGRLTSVSHYGIALTDWRVVQAFYYDDVFSNSKRIVVWMINVFVISLLFFFLLVIVVSNVFTRHLNRLRVTIKLIESGQLDERYDVRTRDEIGLLGKSFNLMVSRLRSSMEREVVLERRKEQAKLEALQAQINPHFLQNTLNTLKWMSIMAKTEPITEMLMALGHLLDVSIHRGQEKITLAEELDNVRRFLVIQKYRFGDTIRIVEEVDPLTLDMLVPKLSLQPLVENVYSHGVFGESGGEVIIRTVRESDVVRLAVIDNGKLVSAERFDEVRQHLDGTGRGSFSRIGLKNVHQRIQLMYGLQYGLTISRDEEHNLTNVSITVPGEEKFDHDNQNSGY</sequence>
<name>A0A916YRF7_9BACL</name>
<dbReference type="Pfam" id="PF00672">
    <property type="entry name" value="HAMP"/>
    <property type="match status" value="1"/>
</dbReference>
<keyword evidence="3" id="KW-0597">Phosphoprotein</keyword>
<proteinExistence type="predicted"/>
<evidence type="ECO:0000313" key="10">
    <source>
        <dbReference type="EMBL" id="GGD56086.1"/>
    </source>
</evidence>
<dbReference type="GO" id="GO:0005886">
    <property type="term" value="C:plasma membrane"/>
    <property type="evidence" value="ECO:0007669"/>
    <property type="project" value="UniProtKB-SubCell"/>
</dbReference>
<dbReference type="SMART" id="SM00304">
    <property type="entry name" value="HAMP"/>
    <property type="match status" value="1"/>
</dbReference>
<evidence type="ECO:0000313" key="11">
    <source>
        <dbReference type="Proteomes" id="UP000612456"/>
    </source>
</evidence>
<dbReference type="SUPFAM" id="SSF55874">
    <property type="entry name" value="ATPase domain of HSP90 chaperone/DNA topoisomerase II/histidine kinase"/>
    <property type="match status" value="1"/>
</dbReference>
<dbReference type="PANTHER" id="PTHR34220">
    <property type="entry name" value="SENSOR HISTIDINE KINASE YPDA"/>
    <property type="match status" value="1"/>
</dbReference>
<organism evidence="10 11">
    <name type="scientific">Paenibacillus nasutitermitis</name>
    <dbReference type="NCBI Taxonomy" id="1652958"/>
    <lineage>
        <taxon>Bacteria</taxon>
        <taxon>Bacillati</taxon>
        <taxon>Bacillota</taxon>
        <taxon>Bacilli</taxon>
        <taxon>Bacillales</taxon>
        <taxon>Paenibacillaceae</taxon>
        <taxon>Paenibacillus</taxon>
    </lineage>
</organism>
<evidence type="ECO:0000256" key="3">
    <source>
        <dbReference type="ARBA" id="ARBA00022553"/>
    </source>
</evidence>
<dbReference type="InterPro" id="IPR003660">
    <property type="entry name" value="HAMP_dom"/>
</dbReference>
<dbReference type="Gene3D" id="6.10.340.10">
    <property type="match status" value="1"/>
</dbReference>
<evidence type="ECO:0000256" key="8">
    <source>
        <dbReference type="SAM" id="Phobius"/>
    </source>
</evidence>
<dbReference type="Pfam" id="PF02743">
    <property type="entry name" value="dCache_1"/>
    <property type="match status" value="1"/>
</dbReference>
<dbReference type="InterPro" id="IPR033479">
    <property type="entry name" value="dCache_1"/>
</dbReference>
<keyword evidence="11" id="KW-1185">Reference proteome</keyword>
<dbReference type="AlphaFoldDB" id="A0A916YRF7"/>
<evidence type="ECO:0000256" key="4">
    <source>
        <dbReference type="ARBA" id="ARBA00022679"/>
    </source>
</evidence>
<keyword evidence="7 8" id="KW-0472">Membrane</keyword>
<protein>
    <submittedName>
        <fullName evidence="10">Histidine kinase</fullName>
    </submittedName>
</protein>
<dbReference type="GO" id="GO:0000155">
    <property type="term" value="F:phosphorelay sensor kinase activity"/>
    <property type="evidence" value="ECO:0007669"/>
    <property type="project" value="InterPro"/>
</dbReference>
<dbReference type="PROSITE" id="PS50885">
    <property type="entry name" value="HAMP"/>
    <property type="match status" value="1"/>
</dbReference>
<evidence type="ECO:0000256" key="1">
    <source>
        <dbReference type="ARBA" id="ARBA00004651"/>
    </source>
</evidence>
<evidence type="ECO:0000259" key="9">
    <source>
        <dbReference type="PROSITE" id="PS50885"/>
    </source>
</evidence>
<dbReference type="InterPro" id="IPR050640">
    <property type="entry name" value="Bact_2-comp_sensor_kinase"/>
</dbReference>
<keyword evidence="5 8" id="KW-0812">Transmembrane</keyword>